<comment type="pathway">
    <text evidence="3">Antibiotic biosynthesis.</text>
</comment>
<dbReference type="InterPro" id="IPR029063">
    <property type="entry name" value="SAM-dependent_MTases_sf"/>
</dbReference>
<feature type="region of interest" description="N-terminal hotdog fold" evidence="11">
    <location>
        <begin position="2455"/>
        <end position="2571"/>
    </location>
</feature>
<proteinExistence type="predicted"/>
<feature type="region of interest" description="C-terminal hotdog fold" evidence="11">
    <location>
        <begin position="131"/>
        <end position="283"/>
    </location>
</feature>
<evidence type="ECO:0000256" key="4">
    <source>
        <dbReference type="ARBA" id="ARBA00022450"/>
    </source>
</evidence>
<name>A0A085ZPH7_9FLAO</name>
<feature type="domain" description="PKS/mFAS DH" evidence="14">
    <location>
        <begin position="4339"/>
        <end position="4607"/>
    </location>
</feature>
<feature type="domain" description="Carrier" evidence="12">
    <location>
        <begin position="1729"/>
        <end position="1805"/>
    </location>
</feature>
<feature type="region of interest" description="C-terminal hotdog fold" evidence="11">
    <location>
        <begin position="4470"/>
        <end position="4607"/>
    </location>
</feature>
<dbReference type="Pfam" id="PF00668">
    <property type="entry name" value="Condensation"/>
    <property type="match status" value="1"/>
</dbReference>
<dbReference type="Gene3D" id="3.40.50.720">
    <property type="entry name" value="NAD(P)-binding Rossmann-like Domain"/>
    <property type="match status" value="3"/>
</dbReference>
<dbReference type="InterPro" id="IPR018201">
    <property type="entry name" value="Ketoacyl_synth_AS"/>
</dbReference>
<evidence type="ECO:0000256" key="9">
    <source>
        <dbReference type="ARBA" id="ARBA00023268"/>
    </source>
</evidence>
<dbReference type="SUPFAM" id="SSF53335">
    <property type="entry name" value="S-adenosyl-L-methionine-dependent methyltransferases"/>
    <property type="match status" value="1"/>
</dbReference>
<comment type="function">
    <text evidence="10">Involved in production of the polyketide antibiotic thailandamide.</text>
</comment>
<dbReference type="Pfam" id="PF14765">
    <property type="entry name" value="PS-DH"/>
    <property type="match status" value="4"/>
</dbReference>
<feature type="domain" description="Carrier" evidence="12">
    <location>
        <begin position="3606"/>
        <end position="3683"/>
    </location>
</feature>
<dbReference type="GO" id="GO:0071770">
    <property type="term" value="P:DIM/DIP cell wall layer assembly"/>
    <property type="evidence" value="ECO:0007669"/>
    <property type="project" value="TreeGrafter"/>
</dbReference>
<feature type="region of interest" description="N-terminal hotdog fold" evidence="11">
    <location>
        <begin position="1019"/>
        <end position="1135"/>
    </location>
</feature>
<keyword evidence="5" id="KW-0963">Cytoplasm</keyword>
<comment type="subcellular location">
    <subcellularLocation>
        <location evidence="2">Cytoplasm</location>
    </subcellularLocation>
</comment>
<dbReference type="InterPro" id="IPR057326">
    <property type="entry name" value="KR_dom"/>
</dbReference>
<dbReference type="Pfam" id="PF00109">
    <property type="entry name" value="ketoacyl-synt"/>
    <property type="match status" value="4"/>
</dbReference>
<dbReference type="FunFam" id="3.40.47.10:FF:000019">
    <property type="entry name" value="Polyketide synthase type I"/>
    <property type="match status" value="3"/>
</dbReference>
<dbReference type="SUPFAM" id="SSF53901">
    <property type="entry name" value="Thiolase-like"/>
    <property type="match status" value="4"/>
</dbReference>
<dbReference type="CDD" id="cd00833">
    <property type="entry name" value="PKS"/>
    <property type="match status" value="4"/>
</dbReference>
<dbReference type="InterPro" id="IPR020841">
    <property type="entry name" value="PKS_Beta-ketoAc_synthase_dom"/>
</dbReference>
<dbReference type="InterPro" id="IPR014030">
    <property type="entry name" value="Ketoacyl_synth_N"/>
</dbReference>
<reference evidence="15 16" key="1">
    <citation type="submission" date="2014-07" db="EMBL/GenBank/DDBJ databases">
        <title>Genome of Flavobacterium reichenbachii LMG 25512.</title>
        <authorList>
            <person name="Stropko S.J."/>
            <person name="Pipes S.E."/>
            <person name="Newman J.D."/>
        </authorList>
    </citation>
    <scope>NUCLEOTIDE SEQUENCE [LARGE SCALE GENOMIC DNA]</scope>
    <source>
        <strain evidence="15 16">LMG 25512</strain>
    </source>
</reference>
<evidence type="ECO:0000256" key="10">
    <source>
        <dbReference type="ARBA" id="ARBA00054155"/>
    </source>
</evidence>
<dbReference type="Pfam" id="PF21089">
    <property type="entry name" value="PKS_DH_N"/>
    <property type="match status" value="4"/>
</dbReference>
<feature type="domain" description="Ketosynthase family 3 (KS3)" evidence="13">
    <location>
        <begin position="432"/>
        <end position="845"/>
    </location>
</feature>
<feature type="region of interest" description="N-terminal hotdog fold" evidence="11">
    <location>
        <begin position="1"/>
        <end position="116"/>
    </location>
</feature>
<dbReference type="InterPro" id="IPR013968">
    <property type="entry name" value="PKS_KR"/>
</dbReference>
<dbReference type="Gene3D" id="3.10.129.110">
    <property type="entry name" value="Polyketide synthase dehydratase"/>
    <property type="match status" value="4"/>
</dbReference>
<dbReference type="GO" id="GO:0004315">
    <property type="term" value="F:3-oxoacyl-[acyl-carrier-protein] synthase activity"/>
    <property type="evidence" value="ECO:0007669"/>
    <property type="project" value="InterPro"/>
</dbReference>
<keyword evidence="4" id="KW-0596">Phosphopantetheine</keyword>
<dbReference type="PROSITE" id="PS52019">
    <property type="entry name" value="PKS_MFAS_DH"/>
    <property type="match status" value="4"/>
</dbReference>
<feature type="domain" description="Ketosynthase family 3 (KS3)" evidence="13">
    <location>
        <begin position="3737"/>
        <end position="4162"/>
    </location>
</feature>
<organism evidence="15 16">
    <name type="scientific">Flavobacterium reichenbachii</name>
    <dbReference type="NCBI Taxonomy" id="362418"/>
    <lineage>
        <taxon>Bacteria</taxon>
        <taxon>Pseudomonadati</taxon>
        <taxon>Bacteroidota</taxon>
        <taxon>Flavobacteriia</taxon>
        <taxon>Flavobacteriales</taxon>
        <taxon>Flavobacteriaceae</taxon>
        <taxon>Flavobacterium</taxon>
    </lineage>
</organism>
<evidence type="ECO:0000256" key="2">
    <source>
        <dbReference type="ARBA" id="ARBA00004496"/>
    </source>
</evidence>
<feature type="domain" description="Carrier" evidence="12">
    <location>
        <begin position="5041"/>
        <end position="5118"/>
    </location>
</feature>
<dbReference type="InterPro" id="IPR036291">
    <property type="entry name" value="NAD(P)-bd_dom_sf"/>
</dbReference>
<feature type="region of interest" description="N-terminal hotdog fold" evidence="11">
    <location>
        <begin position="4339"/>
        <end position="4456"/>
    </location>
</feature>
<dbReference type="Gene3D" id="3.40.47.10">
    <property type="match status" value="4"/>
</dbReference>
<feature type="domain" description="Carrier" evidence="12">
    <location>
        <begin position="321"/>
        <end position="395"/>
    </location>
</feature>
<feature type="region of interest" description="C-terminal hotdog fold" evidence="11">
    <location>
        <begin position="1149"/>
        <end position="1289"/>
    </location>
</feature>
<dbReference type="InterPro" id="IPR009081">
    <property type="entry name" value="PP-bd_ACP"/>
</dbReference>
<dbReference type="Gene3D" id="3.30.559.30">
    <property type="entry name" value="Nonribosomal peptide synthetase, condensation domain"/>
    <property type="match status" value="1"/>
</dbReference>
<accession>A0A085ZPH7</accession>
<dbReference type="PROSITE" id="PS00606">
    <property type="entry name" value="KS3_1"/>
    <property type="match status" value="1"/>
</dbReference>
<keyword evidence="16" id="KW-1185">Reference proteome</keyword>
<keyword evidence="7" id="KW-0808">Transferase</keyword>
<dbReference type="InterPro" id="IPR042104">
    <property type="entry name" value="PKS_dehydratase_sf"/>
</dbReference>
<feature type="active site" description="Proton acceptor; for dehydratase activity" evidence="11">
    <location>
        <position position="1048"/>
    </location>
</feature>
<evidence type="ECO:0000256" key="5">
    <source>
        <dbReference type="ARBA" id="ARBA00022490"/>
    </source>
</evidence>
<dbReference type="InterPro" id="IPR049552">
    <property type="entry name" value="PKS_DH_N"/>
</dbReference>
<dbReference type="PANTHER" id="PTHR43775:SF37">
    <property type="entry name" value="SI:DKEY-61P9.11"/>
    <property type="match status" value="1"/>
</dbReference>
<dbReference type="Gene3D" id="3.40.50.150">
    <property type="entry name" value="Vaccinia Virus protein VP39"/>
    <property type="match status" value="1"/>
</dbReference>
<keyword evidence="9" id="KW-0511">Multifunctional enzyme</keyword>
<dbReference type="InterPro" id="IPR001242">
    <property type="entry name" value="Condensation_dom"/>
</dbReference>
<feature type="domain" description="PKS/mFAS DH" evidence="14">
    <location>
        <begin position="1"/>
        <end position="283"/>
    </location>
</feature>
<dbReference type="Proteomes" id="UP000028715">
    <property type="component" value="Unassembled WGS sequence"/>
</dbReference>
<dbReference type="OrthoDB" id="9808669at2"/>
<keyword evidence="8" id="KW-0677">Repeat</keyword>
<dbReference type="SMART" id="SM00826">
    <property type="entry name" value="PKS_DH"/>
    <property type="match status" value="2"/>
</dbReference>
<feature type="active site" description="Proton donor; for dehydratase activity" evidence="11">
    <location>
        <position position="2641"/>
    </location>
</feature>
<dbReference type="PROSITE" id="PS50075">
    <property type="entry name" value="CARRIER"/>
    <property type="match status" value="5"/>
</dbReference>
<evidence type="ECO:0000313" key="15">
    <source>
        <dbReference type="EMBL" id="KFF06341.1"/>
    </source>
</evidence>
<evidence type="ECO:0000256" key="8">
    <source>
        <dbReference type="ARBA" id="ARBA00022737"/>
    </source>
</evidence>
<dbReference type="GO" id="GO:0004312">
    <property type="term" value="F:fatty acid synthase activity"/>
    <property type="evidence" value="ECO:0007669"/>
    <property type="project" value="TreeGrafter"/>
</dbReference>
<dbReference type="Gene3D" id="1.10.1200.10">
    <property type="entry name" value="ACP-like"/>
    <property type="match status" value="5"/>
</dbReference>
<dbReference type="SUPFAM" id="SSF52777">
    <property type="entry name" value="CoA-dependent acyltransferases"/>
    <property type="match status" value="2"/>
</dbReference>
<dbReference type="CDD" id="cd08953">
    <property type="entry name" value="KR_2_SDR_x"/>
    <property type="match status" value="3"/>
</dbReference>
<feature type="active site" description="Proton donor; for dehydratase activity" evidence="11">
    <location>
        <position position="192"/>
    </location>
</feature>
<dbReference type="SMART" id="SM00822">
    <property type="entry name" value="PKS_KR"/>
    <property type="match status" value="3"/>
</dbReference>
<dbReference type="SMART" id="SM01294">
    <property type="entry name" value="PKS_PP_betabranch"/>
    <property type="match status" value="3"/>
</dbReference>
<dbReference type="SUPFAM" id="SSF47336">
    <property type="entry name" value="ACP-like"/>
    <property type="match status" value="5"/>
</dbReference>
<dbReference type="Gene3D" id="1.10.1240.100">
    <property type="match status" value="3"/>
</dbReference>
<dbReference type="PROSITE" id="PS00012">
    <property type="entry name" value="PHOSPHOPANTETHEINE"/>
    <property type="match status" value="1"/>
</dbReference>
<feature type="active site" description="Proton acceptor; for dehydratase activity" evidence="11">
    <location>
        <position position="2484"/>
    </location>
</feature>
<sequence length="6205" mass="700249">MNNKIITIDFLHDNYILRDHKVYDVRIIPGVTYLDLVLRSSKKLFNKDFSLSRILFVEPLSTTEDYDRRLEITYSTGNQSEYEVVIRSQKIDHNGQTFGEWIRHMNCRIDSVEKLSSEITFDVENFIINSEKDYEMATVYQEAKTIAICHGEFMQTHGKIYQRGDEELMELHLSELAEEYREKMTAHPAFLDGATFAGSSFKLDDRDDSITNGVPYIPFSIQKFEKVLPFPSTVYVYSKRQPVTSDKLPEIIHNDIMLFNREGKFLASFEKIASKRIRDPESIKKLLEKPDLLSETKSPELQYKTTNVLQPQKKQAKTIEDKIKDFLKEKIAEKLDADPIEIGENIGFYDLGLDSNSTMALVRELESKCQHDFYPTLLFEYQTIAELGEYLLLNEKEHFADFESKEFIIEEEAAKDEVFFTNDLVGDSTVADEPIAIIGISGRYPMAKNISEFWENLKEGKNCITEIPTDRWDTDDNEKKVYNWGGFLDQIDTFDPLFFHISPKEAENMDPQVRLFLEESWKTLEDGGYTPEELSKKEKVGVFAGVFWTDYQLYRSEQRIDPVYPSSFVSLVANTVSSSFGFHGPSLGIDTQCSSSLTALHLACDSIKKGECTVALAGGVNLTSHPSKYNWLSNSMFLSSKGKCESFGKGGDGYVPGEGVGVVLLKSLSKAIKDGDQIYALIKGTAINHDGKSSGFTVPNPKAQALVIKEAIAKAKVDIKNFSYIEAHGTGTSLGDPIEIAGLAKIFNLENKQYCRIGSVKSNIGHCESAAGISGVTKVILQLKHKQLVPSINSTTLNPHIDFKNSAFRVQQELEEWKAVNDQPRLAGVSSFGAGGSNSHIILEEYIPKSRKIYTANFPAIIVLSAKNKNRLREQVLNLKEHLESVSDQNLYDIAYTLQIGRKAMEQRLAIVAENKKELLAYLDDYLNEITENCFEGNVKNKTINFELNNDSEDIYVGSVFADKNIEEIAKLWIRGLHNNWKELYGNETPVVVSLPTYPFAKEKYWISTSIKSNSGKLHALIHQNTSNLQEQKFTSVFNGTEPFFEDHKIKGEKILPGVAYVELARIAGNLSLDKKVSQITDITWLHPIKSKNIESKISIEISHEREEFGYEIYSEDENQIVHGHGKLHTHELMSPDKKNLDDIKQNLIESLDKKAYYKLFEELGFSYGMSFQGIESLSYNESEVLSKISLPKQKEYLFNLGMLDSALQTCAVLGINKKDQEIALPFKIGEISFYKELSEIVWCHTYLSDESNKPESKKYNIDLLSDTGDILISIKDFEVLRQFKKTASGLAIENEKEGMSLFKNVWKDALKKEAETVSGTNSQLILLAGASANLADKLREDLVIEVESIISNSEEEFFIAVFEKVQEKIAEKTPCDITIVYENQDYLEKSFVSGLLKTVSQETLKITGRTIGVDDLSVNQSEELSRILECEASLSDAEVRYINGQRQVKKVEDYNEEDEKTEREENVKIKKDGVYLITGGLGGLGIVFAKYLSEDIGAQVILTGRSEQEHELLKLQNCNYYQCDISDKKALEQLIAKIENKHQKLDGIIHSAGVIRDSFILKKTSQEIHQVFLPKIEGTKNLDEATKHLPLDFLIFFSSVSGVTGNIGQADYASANAYLNNYAEFRNNQRDNGLRKGKTLSINWPLWKDGGMQITNEVLVHLEKKWGLIPLPQSEGLESFHKLLNSKLNHGIVIYGKKKGISEKFIGSLNGMTVSGKSVHVAQVSNKESRENVTRFLKKHLAKELKIDQEKLELDVALDEYGIDSIAISNINNNLGEIFGEIPSTLFFEYKTLGELVNYFEREYEAALFHTDEKVNQTSNDLELPVHNYNSKHHAKKKRFYTQEAPQQKDIAIIGLSGIYPGSRNIAEFWKNLQDGNDLVSEIPEERWDLENFYDREKGKKGKSYSKWGGFIENIDKFDADFFNISPFEAEMMDPQERLFMQVVWEVIEDSGYTRSSINKPIRVNSTTEETENTVGVYVGVMNQDYQLLGIEERLKGNFITPTSNSSSIANRISYFYNFSGPSIGIDTMCSSSLTAIHLACESIQNNSCNLAIAGGVNIIAHPNKYFMLSQARFMSSEGKCKSFGVGGDGYVPGEGVGAILLKSLEEAKKDGDQIYAVIKGSAINHGGKTNGYTVPNPKAQSIVIEKAINKAGVKPENFSYIEAHGTGTSLGDPIEILGLNTAFQVEEKQYCSIGSVKSNIGHCESAAGIAGVTKLLLQLKYKQLVPSLHSSVINPNIVFEKTPFKVQQKLEHWQTTNDKPRLTAISSFGAGGSNAHIILEEFIKDKSLFTVPFVIIVLSSKSRSQLRMQVSNLYRELEKEDLNITAVAYTLQTGREAMPYRLATVVSDMADLKDKLSSYLIGEVTGFFENTDELKAVKDAIEVKSFKKSSKEHYDHLAQQWVLEGVQIDWKGLYENIPVKVSLPTYPFVKESYWIPIEPAATININSNEKQLHPLLHRNVSRFSDQKYVSLYTGSEGFLSDHKVLEESILPGVAYIELLRAAIAESSGLRVMKIENLLLLHPLKVNKATEVFVELQKKSDSITGEVYSFINGERTQHCQAVSRLGDIKAVKKFDIEALLTESKEKLQGSLLYEMLKSAGLSLGNSFQGVKELHIGNNYCLSELRLPTELGYEYSPGILDSVLHTIFGLNRKKENQSQLSFPYHIGSIEFYKNLENTKSLFGYAEFSSKTNSADQVKSYDVYLLNELGESLLFIKDFVALTGSGNKEKDSMPLKEVLDVSSMSYLPSWRRILTEHEIKSSQGFHLLITGTQPIDSHVLSDIKSILSKDGDKVTESIEFPLVSFDEVPKIYLLHGLTTSSTSDYINVESEVFAVVKELSKRYTNQPLQITSLTIDTLGVYSEEKISFYGSGISGFLSSVLKEEPKWNIRMIDMKRQDLKPAILESIFSLSPSFSGKQFCWRSGSFYELDLVRYKLEHRLGKLKKGGVYVLLGGHGGLGRTTTDYLITHYDAQIIWLGRRSYDATIKKDQDILSLKGKRPYYYQCDALSDQSIMEAYTQIKNLYGTVNGLFHCAIVLEDSLLAEMSLDKFERSYLPKSKGSHNLINAFKSEPLDFICFYSSFQSFWNGMGQSNYSAGCTYKDSYARYVEASTGIPSYSINWGYWGEVGVVSDSRYKILMNSMGAESISSNEGMQILEEVLSGEPRQVIAVKLKGKEVFKSLERSACEISVIKTMSTVSLNEVKEGNYETKGVQDIDVFKNISRRLLLGVLLDMGLETNAINWISIVNLQEKLRVIGLYKRLFEEIVSELSDAGYLERKGDEVRYLKSENSDFNIANSFENFLENSSENYLPQVTLLKTCLDSFSSILSGQIRATDVLFPSGSLDLVSPIYKGNAQMDYFNELISDSIVSAVASGINSLPVGSKIKLLEVGAGTGGTSEILFKKLEKYKDFIEYKYTDISHGFLFYAEDKYKEMAPYLSTCIFNIEESPIHQEIPLGEYDIVVGSNVVHATKNILNTLTNIKAVLKQGGMLFLNEISGKELFTTLTFGLLEGWWLYDDEELRLTGSPGLLKSSWDKVLKEAGFKQINFFPKKTESSLAQQMIVAKSDGMVKIFKDEKVKESVSLPSEAAALKTFDEKKEYTQKLNHEINKEELITEITAIVASTIKYRKEDFDINKSFMDYGFDSILGTTLVKNINEAFDIDLSPIDIFNYPTVASLSAYIELQYKEILEKKLSSNIALGQKNPIENIEELHNQTKEYQKIEEPLLDLSISSGSSYILDDEIAIIGMSGRYPKSKNLDEFWSNISQGIDCVDEVSKNRWDLNEHYKEGGEKTGELYCKWMGELSDVDKFDPLFFNISPTEAILMDPQHRIFLEECWKSFEDAGYQQDDLNGIKCGTYAGIMINEYTHRIKESGIDKNQAQMMTGNSNSIFAARVAYLLNLKGPAIAVDTACSSSLVSIHLACQALRSKEVDMAIAGGVSLYLSVETYKQMCAAGMLSPTGKCKSFDNDADGFVPGEGVGVVVLKRLKDAIRDNDDIKGVIIGSGINQDGKTNGITAPNANSQLSLMKEIYERYNIKPETISYVETHGTGTKLGDPIEIEALKKVFEVSNTKNYCGIGSVKSNIGHTSAAAGIASLAKVILQLKHEKIAPTINFENENELLNIKESAFYINKALRDWQYNESKPRRAAISSFGFSGTNAHIVIEEYKSKETYPSHLGAAIFPISAKNTESLKNQVKDLKQFLIENPEVQLHDIAYTLQVGRTPMEERLVCIASNVEELKLELSNYLDGNTKEMLQGNIKKSGTKFFIKGKAGSAYIKISIEEKELDSLGQLWVSGIKIDWTLLYQEIKFPKRISLPTYSFIRESYWVAEKKLEIKTEKSTLHPLLHTNYSSLKEQKFISNFSGEEFFIKNYKIKNKNAIPAGALLEMAREAGFQSLIEDVVKITDVNWLSPVYINKDSNEVAINLYQEKEETVYEIYSLKDGKEDLHNTGKLSSEVPKERKNITLESIINRATGFKNGKELYGELNDIGLYYNESFQVINKIYYGRNEAISQIKRNKKEESFILSPDVIDAAFQTCMANILYHKEDFVLNALKYIQEVDIYKSLKDASWCYVAKNNTEKDFDVAFLNEEGEILVYLSNFLLSNEETLPDYRENADEKNKLFYLEPKWDKVLLSEKARTISNHLVIIVGENQIKTEEISSIPNTTVKQINTKDPMEFSKLLFEEVSIIAAQDKSTKITVLHENQDWYYYSYATGIFRTFQLGNHQLQGQLLGVDSFLMNDNELFEIIKSEFQSTDIEVRYQENERESRTLQPIHTNQIVNESFKIKDDGVYIITGGAGGLGKIFAQYLSSKAKKCKIILVGRSVLSEEKEAEIANIQGAKYNLCDITDEKKLKKLIDEIREEFGSINGIIHAAGAVTSRENTNQFLKSIESSEVLLPKIKGTQYLDEFTKDDSLDFVIYFSSISGALEGAVSLNLSDYALANAFLSSFANQRNKNVLEGRRKGKTISINWPVWKDIGLYNVKSEQWTEEILGIKSLPADKGLIAFEEILRHDSTQVMVLYGEENKIIKHYKDEGRKEKTTQNISALTDQITQEIINITAEILTLKPTDIDKSERLAEYGFDSILLTKFAQSINNFYGLDIMPIEFFNHPTIEEIVQFLVDNYSETLSNNSNLEIIDEKIFAQPIKQNFSDTKIIPRHRNKKINVPDNYSSLATDDIAIIGLGAAFSGAKNSAELWSNIIEGELLTTTASNSLHYGETTVNYEEKYLGNLNLSEEKYKLLSRQQQMMFSVLGQAIVENQISLKELSSSSTGVFIGAQQVFINDKELNEMQNFQDQRSYLIPNKISFHLNLKGPSEVVNTSCTSAYVALHRAMQSISLGECDQAIVGGVNIIPKTELQKINLTEIKELLSNSNTTKSFSNEGTGFISSEGAGVIIIKSLKKAKADHNKILALIKSSAIFHGGKGFSLEAPSPSGIREAVIMSFRKAKINPETIDYIEAHGIANPFADAIELQTLNDVYKELSSNPDKKWHIGSIKPTIGHPEFASGIASLIKVVKAFENKKIPGISGLSNINNQIENDHSLILKDKGSIWEEKHYARRAALNGYAIGGVNAHIILEEYIDESIIPRDEFKNLVIQKSEPIKNSIEASTQKVNPSVGVNEINKEKIVWNEGELNIIIEEELKVIWAEVLELESEIISVEKSFFELGGHSLNAMYLLNQINEKFTVKLSLHQILSLNTIELMSEYISEKALQNKDLPIFRDQDDLNNNEVNHVFPKLNISTVKDHGDQQWFEAFHQQEKIVIRKNILEEHCFNMSFLIRFKQVDAKILERVIQELLKRHESLRTSFKIIDGHVKQYVEKNIPEIAIEYIDISNDINKDQLIAQIRKSSNNVRFDLEKLPLFHLKVVKYSEEMSGLLFTIDHIISDGVSMNILSKEIQQLYVAFSEGKETPLAPVKFQYKDYALWVNEFSKSEKALLLKEKYLDKIRNSISKTNDQYDLTYKEKLSSEIQIAAKGRPIDKFSNAYGKVVNLYQEQGSSYKIFVKGTNYENLQKLTSNNGSSIFMNIVSVFILVFYKINKTNHLRFSVPYSTRIFKEFEEMVGWFSTSIILALDINDSLSFKEFVLLATEEMFETSQNRFYPHEEILNDLDVPLRVLTPTFFNFITGVYTEMDLENFGEGHSKDGSGHFNLKGLFVPFNSGILFNLEYNREAYSAEDIDYIIQNYFIILDQLVKNEGAPISEILKNIPQNLTLTN</sequence>
<feature type="domain" description="PKS/mFAS DH" evidence="14">
    <location>
        <begin position="1019"/>
        <end position="1289"/>
    </location>
</feature>
<dbReference type="InterPro" id="IPR050091">
    <property type="entry name" value="PKS_NRPS_Biosynth_Enz"/>
</dbReference>
<dbReference type="InterPro" id="IPR023213">
    <property type="entry name" value="CAT-like_dom_sf"/>
</dbReference>
<feature type="active site" description="Proton acceptor; for dehydratase activity" evidence="11">
    <location>
        <position position="20"/>
    </location>
</feature>
<dbReference type="Pfam" id="PF00550">
    <property type="entry name" value="PP-binding"/>
    <property type="match status" value="5"/>
</dbReference>
<evidence type="ECO:0000256" key="3">
    <source>
        <dbReference type="ARBA" id="ARBA00004792"/>
    </source>
</evidence>
<dbReference type="STRING" id="362418.IW19_12800"/>
<dbReference type="InterPro" id="IPR014031">
    <property type="entry name" value="Ketoacyl_synth_C"/>
</dbReference>
<evidence type="ECO:0000259" key="12">
    <source>
        <dbReference type="PROSITE" id="PS50075"/>
    </source>
</evidence>
<dbReference type="PANTHER" id="PTHR43775">
    <property type="entry name" value="FATTY ACID SYNTHASE"/>
    <property type="match status" value="1"/>
</dbReference>
<dbReference type="Pfam" id="PF02801">
    <property type="entry name" value="Ketoacyl-synt_C"/>
    <property type="match status" value="4"/>
</dbReference>
<dbReference type="GO" id="GO:0005886">
    <property type="term" value="C:plasma membrane"/>
    <property type="evidence" value="ECO:0007669"/>
    <property type="project" value="TreeGrafter"/>
</dbReference>
<dbReference type="InterPro" id="IPR006162">
    <property type="entry name" value="Ppantetheine_attach_site"/>
</dbReference>
<dbReference type="InterPro" id="IPR054514">
    <property type="entry name" value="RhiE-like_linker"/>
</dbReference>
<evidence type="ECO:0000256" key="7">
    <source>
        <dbReference type="ARBA" id="ARBA00022679"/>
    </source>
</evidence>
<dbReference type="InterPro" id="IPR049900">
    <property type="entry name" value="PKS_mFAS_DH"/>
</dbReference>
<dbReference type="SMART" id="SM00823">
    <property type="entry name" value="PKS_PP"/>
    <property type="match status" value="5"/>
</dbReference>
<feature type="domain" description="PKS/mFAS DH" evidence="14">
    <location>
        <begin position="2455"/>
        <end position="2729"/>
    </location>
</feature>
<feature type="active site" description="Proton donor; for dehydratase activity" evidence="11">
    <location>
        <position position="1205"/>
    </location>
</feature>
<dbReference type="Gene3D" id="3.30.559.10">
    <property type="entry name" value="Chloramphenicol acetyltransferase-like domain"/>
    <property type="match status" value="1"/>
</dbReference>
<evidence type="ECO:0000313" key="16">
    <source>
        <dbReference type="Proteomes" id="UP000028715"/>
    </source>
</evidence>
<gene>
    <name evidence="15" type="ORF">IW19_12800</name>
</gene>
<dbReference type="GO" id="GO:0031177">
    <property type="term" value="F:phosphopantetheine binding"/>
    <property type="evidence" value="ECO:0007669"/>
    <property type="project" value="InterPro"/>
</dbReference>
<comment type="cofactor">
    <cofactor evidence="1">
        <name>pantetheine 4'-phosphate</name>
        <dbReference type="ChEBI" id="CHEBI:47942"/>
    </cofactor>
</comment>
<evidence type="ECO:0000256" key="1">
    <source>
        <dbReference type="ARBA" id="ARBA00001957"/>
    </source>
</evidence>
<dbReference type="GO" id="GO:0009403">
    <property type="term" value="P:toxin biosynthetic process"/>
    <property type="evidence" value="ECO:0007669"/>
    <property type="project" value="UniProtKB-ARBA"/>
</dbReference>
<feature type="domain" description="Ketosynthase family 3 (KS3)" evidence="13">
    <location>
        <begin position="1849"/>
        <end position="2283"/>
    </location>
</feature>
<dbReference type="PROSITE" id="PS52004">
    <property type="entry name" value="KS3_2"/>
    <property type="match status" value="4"/>
</dbReference>
<dbReference type="InterPro" id="IPR020806">
    <property type="entry name" value="PKS_PP-bd"/>
</dbReference>
<comment type="caution">
    <text evidence="11">Lacks conserved residue(s) required for the propagation of feature annotation.</text>
</comment>
<dbReference type="EMBL" id="JPRL01000001">
    <property type="protein sequence ID" value="KFF06341.1"/>
    <property type="molecule type" value="Genomic_DNA"/>
</dbReference>
<comment type="caution">
    <text evidence="15">The sequence shown here is derived from an EMBL/GenBank/DDBJ whole genome shotgun (WGS) entry which is preliminary data.</text>
</comment>
<dbReference type="InterPro" id="IPR016039">
    <property type="entry name" value="Thiolase-like"/>
</dbReference>
<evidence type="ECO:0000259" key="14">
    <source>
        <dbReference type="PROSITE" id="PS52019"/>
    </source>
</evidence>
<dbReference type="GO" id="GO:0006633">
    <property type="term" value="P:fatty acid biosynthetic process"/>
    <property type="evidence" value="ECO:0007669"/>
    <property type="project" value="InterPro"/>
</dbReference>
<feature type="domain" description="Ketosynthase family 3 (KS3)" evidence="13">
    <location>
        <begin position="5169"/>
        <end position="5571"/>
    </location>
</feature>
<dbReference type="Pfam" id="PF08659">
    <property type="entry name" value="KR"/>
    <property type="match status" value="3"/>
</dbReference>
<dbReference type="RefSeq" id="WP_035684577.1">
    <property type="nucleotide sequence ID" value="NZ_JPRL01000001.1"/>
</dbReference>
<dbReference type="Pfam" id="PF08242">
    <property type="entry name" value="Methyltransf_12"/>
    <property type="match status" value="1"/>
</dbReference>
<keyword evidence="6" id="KW-0597">Phosphoprotein</keyword>
<dbReference type="Pfam" id="PF22336">
    <property type="entry name" value="RhiE-like_linker"/>
    <property type="match status" value="3"/>
</dbReference>
<dbReference type="SMART" id="SM00825">
    <property type="entry name" value="PKS_KS"/>
    <property type="match status" value="4"/>
</dbReference>
<evidence type="ECO:0000259" key="13">
    <source>
        <dbReference type="PROSITE" id="PS52004"/>
    </source>
</evidence>
<dbReference type="InterPro" id="IPR020807">
    <property type="entry name" value="PKS_DH"/>
</dbReference>
<dbReference type="eggNOG" id="COG3321">
    <property type="taxonomic scope" value="Bacteria"/>
</dbReference>
<protein>
    <submittedName>
        <fullName evidence="15">Uncharacterized protein</fullName>
    </submittedName>
</protein>
<feature type="domain" description="Carrier" evidence="12">
    <location>
        <begin position="5625"/>
        <end position="5702"/>
    </location>
</feature>
<dbReference type="InterPro" id="IPR013217">
    <property type="entry name" value="Methyltransf_12"/>
</dbReference>
<dbReference type="InterPro" id="IPR049551">
    <property type="entry name" value="PKS_DH_C"/>
</dbReference>
<feature type="region of interest" description="C-terminal hotdog fold" evidence="11">
    <location>
        <begin position="2585"/>
        <end position="2729"/>
    </location>
</feature>
<dbReference type="InterPro" id="IPR036736">
    <property type="entry name" value="ACP-like_sf"/>
</dbReference>
<dbReference type="SUPFAM" id="SSF51735">
    <property type="entry name" value="NAD(P)-binding Rossmann-fold domains"/>
    <property type="match status" value="3"/>
</dbReference>
<dbReference type="GO" id="GO:0005737">
    <property type="term" value="C:cytoplasm"/>
    <property type="evidence" value="ECO:0007669"/>
    <property type="project" value="UniProtKB-SubCell"/>
</dbReference>
<evidence type="ECO:0000256" key="6">
    <source>
        <dbReference type="ARBA" id="ARBA00022553"/>
    </source>
</evidence>
<evidence type="ECO:0000256" key="11">
    <source>
        <dbReference type="PROSITE-ProRule" id="PRU01363"/>
    </source>
</evidence>